<dbReference type="Pfam" id="PF13896">
    <property type="entry name" value="Glyco_transf_49"/>
    <property type="match status" value="1"/>
</dbReference>
<dbReference type="PANTHER" id="PTHR47411:SF3">
    <property type="entry name" value="I-BETA-1,3-N-ACETYLGLUCOSAMINYLTRANSFERASE"/>
    <property type="match status" value="1"/>
</dbReference>
<accession>A0AAV5VXN0</accession>
<dbReference type="PANTHER" id="PTHR47411">
    <property type="entry name" value="B3GNT1, BETA-1,3-N-ACETYLGUCOSAMINYLTRANSFERASE 1, HOMOLOG"/>
    <property type="match status" value="1"/>
</dbReference>
<keyword evidence="2" id="KW-1185">Reference proteome</keyword>
<dbReference type="Proteomes" id="UP001432322">
    <property type="component" value="Unassembled WGS sequence"/>
</dbReference>
<protein>
    <submittedName>
        <fullName evidence="1">Uncharacterized protein</fullName>
    </submittedName>
</protein>
<comment type="caution">
    <text evidence="1">The sequence shown here is derived from an EMBL/GenBank/DDBJ whole genome shotgun (WGS) entry which is preliminary data.</text>
</comment>
<proteinExistence type="predicted"/>
<feature type="non-terminal residue" evidence="1">
    <location>
        <position position="1"/>
    </location>
</feature>
<organism evidence="1 2">
    <name type="scientific">Pristionchus fissidentatus</name>
    <dbReference type="NCBI Taxonomy" id="1538716"/>
    <lineage>
        <taxon>Eukaryota</taxon>
        <taxon>Metazoa</taxon>
        <taxon>Ecdysozoa</taxon>
        <taxon>Nematoda</taxon>
        <taxon>Chromadorea</taxon>
        <taxon>Rhabditida</taxon>
        <taxon>Rhabditina</taxon>
        <taxon>Diplogasteromorpha</taxon>
        <taxon>Diplogasteroidea</taxon>
        <taxon>Neodiplogasteridae</taxon>
        <taxon>Pristionchus</taxon>
    </lineage>
</organism>
<evidence type="ECO:0000313" key="1">
    <source>
        <dbReference type="EMBL" id="GMT23008.1"/>
    </source>
</evidence>
<dbReference type="EMBL" id="BTSY01000004">
    <property type="protein sequence ID" value="GMT23008.1"/>
    <property type="molecule type" value="Genomic_DNA"/>
</dbReference>
<evidence type="ECO:0000313" key="2">
    <source>
        <dbReference type="Proteomes" id="UP001432322"/>
    </source>
</evidence>
<gene>
    <name evidence="1" type="ORF">PFISCL1PPCAC_14305</name>
</gene>
<dbReference type="AlphaFoldDB" id="A0AAV5VXN0"/>
<reference evidence="1" key="1">
    <citation type="submission" date="2023-10" db="EMBL/GenBank/DDBJ databases">
        <title>Genome assembly of Pristionchus species.</title>
        <authorList>
            <person name="Yoshida K."/>
            <person name="Sommer R.J."/>
        </authorList>
    </citation>
    <scope>NUCLEOTIDE SEQUENCE</scope>
    <source>
        <strain evidence="1">RS5133</strain>
    </source>
</reference>
<sequence length="121" mass="14737">AESVFYDLPIMLRTRPYWEFQFVGPRNVPLFDENFPYRYRNNLQLRWELCRARYRLTAVHDLFVYHTLDARTDKDDPTNKRNIKAENKPKYYRALRLFNNRMNVLYPKTGARCPLLTTRSN</sequence>
<name>A0AAV5VXN0_9BILA</name>